<dbReference type="Proteomes" id="UP000256301">
    <property type="component" value="Unassembled WGS sequence"/>
</dbReference>
<gene>
    <name evidence="2" type="ORF">DWQ56_00875</name>
</gene>
<evidence type="ECO:0000313" key="3">
    <source>
        <dbReference type="Proteomes" id="UP000256301"/>
    </source>
</evidence>
<proteinExistence type="predicted"/>
<sequence length="75" mass="8558">MLVASLSKFLSSPSKSPRKRVSRRNPFSGYENESNYQEAATTGTVEFQIIQNIRPQPNIILGLKFFLVKKLTKQK</sequence>
<reference evidence="2 3" key="1">
    <citation type="submission" date="2017-08" db="EMBL/GenBank/DDBJ databases">
        <title>Functional genomic and metabolic studies of the symbiotic interactions of six Microcystis-dominated communities.</title>
        <authorList>
            <person name="Li Q."/>
            <person name="Lin F."/>
        </authorList>
    </citation>
    <scope>NUCLEOTIDE SEQUENCE [LARGE SCALE GENOMIC DNA]</scope>
    <source>
        <strain evidence="2">DA14</strain>
    </source>
</reference>
<protein>
    <submittedName>
        <fullName evidence="2">Uncharacterized protein</fullName>
    </submittedName>
</protein>
<dbReference type="AlphaFoldDB" id="A0A3E0MJ66"/>
<evidence type="ECO:0000256" key="1">
    <source>
        <dbReference type="SAM" id="MobiDB-lite"/>
    </source>
</evidence>
<name>A0A3E0MJ66_MICAE</name>
<dbReference type="EMBL" id="QQWE01000001">
    <property type="protein sequence ID" value="REJ59860.1"/>
    <property type="molecule type" value="Genomic_DNA"/>
</dbReference>
<feature type="region of interest" description="Disordered" evidence="1">
    <location>
        <begin position="1"/>
        <end position="35"/>
    </location>
</feature>
<comment type="caution">
    <text evidence="2">The sequence shown here is derived from an EMBL/GenBank/DDBJ whole genome shotgun (WGS) entry which is preliminary data.</text>
</comment>
<feature type="compositionally biased region" description="Low complexity" evidence="1">
    <location>
        <begin position="1"/>
        <end position="15"/>
    </location>
</feature>
<evidence type="ECO:0000313" key="2">
    <source>
        <dbReference type="EMBL" id="REJ59860.1"/>
    </source>
</evidence>
<accession>A0A3E0MJ66</accession>
<organism evidence="2 3">
    <name type="scientific">Microcystis aeruginosa DA14</name>
    <dbReference type="NCBI Taxonomy" id="1987506"/>
    <lineage>
        <taxon>Bacteria</taxon>
        <taxon>Bacillati</taxon>
        <taxon>Cyanobacteriota</taxon>
        <taxon>Cyanophyceae</taxon>
        <taxon>Oscillatoriophycideae</taxon>
        <taxon>Chroococcales</taxon>
        <taxon>Microcystaceae</taxon>
        <taxon>Microcystis</taxon>
    </lineage>
</organism>